<dbReference type="InterPro" id="IPR013083">
    <property type="entry name" value="Znf_RING/FYVE/PHD"/>
</dbReference>
<dbReference type="Gene3D" id="3.40.50.10810">
    <property type="entry name" value="Tandem AAA-ATPase domain"/>
    <property type="match status" value="1"/>
</dbReference>
<organism evidence="9 10">
    <name type="scientific">Aspergillus oryzae</name>
    <name type="common">Yellow koji mold</name>
    <dbReference type="NCBI Taxonomy" id="5062"/>
    <lineage>
        <taxon>Eukaryota</taxon>
        <taxon>Fungi</taxon>
        <taxon>Dikarya</taxon>
        <taxon>Ascomycota</taxon>
        <taxon>Pezizomycotina</taxon>
        <taxon>Eurotiomycetes</taxon>
        <taxon>Eurotiomycetidae</taxon>
        <taxon>Eurotiales</taxon>
        <taxon>Aspergillaceae</taxon>
        <taxon>Aspergillus</taxon>
        <taxon>Aspergillus subgen. Circumdati</taxon>
    </lineage>
</organism>
<dbReference type="GO" id="GO:0016567">
    <property type="term" value="P:protein ubiquitination"/>
    <property type="evidence" value="ECO:0007669"/>
    <property type="project" value="TreeGrafter"/>
</dbReference>
<dbReference type="Pfam" id="PF00176">
    <property type="entry name" value="SNF2-rel_dom"/>
    <property type="match status" value="1"/>
</dbReference>
<dbReference type="OrthoDB" id="66726at2759"/>
<keyword evidence="3" id="KW-0067">ATP-binding</keyword>
<evidence type="ECO:0000256" key="5">
    <source>
        <dbReference type="SAM" id="MobiDB-lite"/>
    </source>
</evidence>
<dbReference type="Proteomes" id="UP000190312">
    <property type="component" value="Unassembled WGS sequence"/>
</dbReference>
<evidence type="ECO:0000313" key="10">
    <source>
        <dbReference type="Proteomes" id="UP000190312"/>
    </source>
</evidence>
<keyword evidence="4" id="KW-0175">Coiled coil</keyword>
<dbReference type="SUPFAM" id="SSF52540">
    <property type="entry name" value="P-loop containing nucleoside triphosphate hydrolases"/>
    <property type="match status" value="2"/>
</dbReference>
<keyword evidence="6" id="KW-0472">Membrane</keyword>
<dbReference type="PROSITE" id="PS51194">
    <property type="entry name" value="HELICASE_CTER"/>
    <property type="match status" value="1"/>
</dbReference>
<dbReference type="PANTHER" id="PTHR22696:SF1">
    <property type="entry name" value="E3 UBIQUITIN-PROTEIN LIGASE RNF26"/>
    <property type="match status" value="1"/>
</dbReference>
<dbReference type="InterPro" id="IPR014001">
    <property type="entry name" value="Helicase_ATP-bd"/>
</dbReference>
<dbReference type="InterPro" id="IPR049730">
    <property type="entry name" value="SNF2/RAD54-like_C"/>
</dbReference>
<feature type="region of interest" description="Disordered" evidence="5">
    <location>
        <begin position="1"/>
        <end position="31"/>
    </location>
</feature>
<comment type="caution">
    <text evidence="9">The sequence shown here is derived from an EMBL/GenBank/DDBJ whole genome shotgun (WGS) entry which is preliminary data.</text>
</comment>
<feature type="compositionally biased region" description="Basic and acidic residues" evidence="5">
    <location>
        <begin position="1"/>
        <end position="22"/>
    </location>
</feature>
<dbReference type="GO" id="GO:0005524">
    <property type="term" value="F:ATP binding"/>
    <property type="evidence" value="ECO:0007669"/>
    <property type="project" value="InterPro"/>
</dbReference>
<evidence type="ECO:0000256" key="2">
    <source>
        <dbReference type="ARBA" id="ARBA00022801"/>
    </source>
</evidence>
<feature type="region of interest" description="Disordered" evidence="5">
    <location>
        <begin position="1512"/>
        <end position="1542"/>
    </location>
</feature>
<dbReference type="Pfam" id="PF00271">
    <property type="entry name" value="Helicase_C"/>
    <property type="match status" value="1"/>
</dbReference>
<evidence type="ECO:0000259" key="8">
    <source>
        <dbReference type="PROSITE" id="PS51194"/>
    </source>
</evidence>
<dbReference type="VEuPathDB" id="FungiDB:AO090023000215"/>
<accession>A0A1S9DXR1</accession>
<keyword evidence="6" id="KW-0812">Transmembrane</keyword>
<proteinExistence type="predicted"/>
<dbReference type="eggNOG" id="ENOG502S2K4">
    <property type="taxonomic scope" value="Eukaryota"/>
</dbReference>
<dbReference type="InterPro" id="IPR001650">
    <property type="entry name" value="Helicase_C-like"/>
</dbReference>
<evidence type="ECO:0000259" key="7">
    <source>
        <dbReference type="PROSITE" id="PS51192"/>
    </source>
</evidence>
<dbReference type="InterPro" id="IPR027417">
    <property type="entry name" value="P-loop_NTPase"/>
</dbReference>
<feature type="transmembrane region" description="Helical" evidence="6">
    <location>
        <begin position="1329"/>
        <end position="1347"/>
    </location>
</feature>
<dbReference type="CDD" id="cd18793">
    <property type="entry name" value="SF2_C_SNF"/>
    <property type="match status" value="1"/>
</dbReference>
<evidence type="ECO:0000256" key="6">
    <source>
        <dbReference type="SAM" id="Phobius"/>
    </source>
</evidence>
<evidence type="ECO:0000256" key="4">
    <source>
        <dbReference type="SAM" id="Coils"/>
    </source>
</evidence>
<dbReference type="GO" id="GO:0006511">
    <property type="term" value="P:ubiquitin-dependent protein catabolic process"/>
    <property type="evidence" value="ECO:0007669"/>
    <property type="project" value="TreeGrafter"/>
</dbReference>
<sequence>MPDPDSDHDLGHAGHDKHDGPPRKLTPRRGKKELQRILKLETDSEWLEWLKSALVAPWWKELHSDCLSKPKSGKPARVSQKVILERLTRGEANGKTRYSARFPEKDDWDLADHLARFVYMVKTENYRSNQGVFFRKNFPEPFMEAIVWALLNYMRSTDGSSILGKRPCSEESKEEPLFCVDLEADEQDSDQPSVGEPEPIDITIEKWREEMIHPRERIILTRYSPNFNPQEKYWQFQLISEALKKAEMASVDGQIENLGDLSTEQNIAWEPTLGHSVDGLDPSVNSQIDHFDPMKIAATADLEASIAAEIDASDFESSMLIIPTEESLERFEKHRKILDNLEYQINNHEEACQILKIANPRAPRMRSMNRSVALKFWQPVAVARLLDIRSNTKVRGAILGDSVGLGKTWVAIAVMLKIWEDYNQSVKKAIGEGNEPPPGKPFLVVMPPSLIMQWCAEITRVTDKLQVVLYYGSKTSKEGIRPVKTILHKEHELFDGSPANGRKVVITSYQTFSNRHGSAAAKAWCRRTHQVYMEDIPTPPNGFPHLLDGCFSDVIVDEGHTLRNSDTSQSRAVHWLKASFYLLLTATPIYKSREDVRGYIPLLFRPPSQGDMHMLKELGGDIFKLPPEDPARNVCCTKMAVEEYILDNNVPPMVAGERLRVIFGQIMVRRTLSSRFDHLEHALHAPKIPKACKDLKQGTLGAVFARTIVEEMKPQFQESIYQSIETIVETRRTWVLEFLLKGSPKMRAMLPVLRDQVIVHGEKAMVWTQFPAEQIYVAAILKEANIDAEVFHAGLTRDERMNLVERFTQKHDECMVLICAYNVNAAGMNLQNLCRNVHILTMGLSKSVVNQAIGRVSRLGQERMTFVYEYRLRSSFDEDLVSRSERKALPGLVADLGEGFSFPSISEGEEGLTNRWVLRAGELYQLAPGELIRKEDITENLAQQAGKCRPTKQSAMSVLQGTMNVPMTTSTAQALNTTIPAAATSALSSSARELLAAPFRRFSALSSHVNRLVGLPSMATYLRGSELAGPAGGAVVEATQTAAEAAREGVVEAAAQADSSYHLTDIFQAVIKFSGFFSYLTSRWSLACFTVALVLNRITIYASTRRHLHLDWSRRLALRIIPILLFISQIHSLLRTIRCQTSTEYSLIRYGTPGKRLLFDHAGGGGFLYSLGSTLLPWETDEQSCSAMNMGRPASSSDISYGSFVLLWPVFLRLCLSHFVETLSCALQGRAVVTEAGMSIFEHSLAFAEAESTISQTLGLGLFGLPKQSASKDDLGESAQSTLHLLSRTQVLERMNVTPELLLIALISCCNSLTSNVLDVFGKQSRYRLFNTAFWGLCFMSTMAWGLVKGSSVGSENVVLKFPTVCIVGFVPHLLILSGIITCAVIYMLALLITAFSLPVDTPQPLSLRERFTLAHENMQGATQFHNIRFNRHEDFYTTLLRIGYTALTAASEAVFLNEGKGVVARSMTWLEEDRLAEIESSRQRRSLRDPVSHTSDIPFGGGESVDFDIPEAPSDWESGYGREKKIEKPKNGSRSLRTQTDPGGVGAFRGMVRWYHGFAFFRGIFYLLLRWTAYGLDKLLSKIGISARPQWLKTIVRSRKSRPQELKNKQTESLDFWILTDTGELVLPADHEFDVETEMRKRERSGATLWEQSDEQRLDDKLYGWWKAGGSWGDRDLSSDYSPPENDIDDTTSVVSMSTTADSEWEDESDGRRTPTRDNPFPSGFSRESTTVQESMVDISSFARLLDPRDQESRQEARILAAHLAAGQEGRILTRRRFQQQIEHERAQVLLSSRLSQEIRSEKRKPTMEEESEILEKLILSRRSSASVRADEQSWESGASGLGPSGPPCVICQTNPRSVITWPCRCLCVCEECRVSLAMNNFGSCVTCRQDVGGFVRLWVP</sequence>
<name>A0A1S9DXR1_ASPOZ</name>
<dbReference type="GO" id="GO:0061630">
    <property type="term" value="F:ubiquitin protein ligase activity"/>
    <property type="evidence" value="ECO:0007669"/>
    <property type="project" value="TreeGrafter"/>
</dbReference>
<evidence type="ECO:0000256" key="1">
    <source>
        <dbReference type="ARBA" id="ARBA00022741"/>
    </source>
</evidence>
<dbReference type="PANTHER" id="PTHR22696">
    <property type="entry name" value="E3 UBIQUITIN-PROTEIN LIGASE RNF26"/>
    <property type="match status" value="1"/>
</dbReference>
<dbReference type="EMBL" id="MKZY01000001">
    <property type="protein sequence ID" value="OOO13849.1"/>
    <property type="molecule type" value="Genomic_DNA"/>
</dbReference>
<feature type="compositionally biased region" description="Polar residues" evidence="5">
    <location>
        <begin position="1533"/>
        <end position="1542"/>
    </location>
</feature>
<protein>
    <submittedName>
        <fullName evidence="9">SNF2-related protein</fullName>
    </submittedName>
</protein>
<feature type="domain" description="Helicase C-terminal" evidence="8">
    <location>
        <begin position="745"/>
        <end position="897"/>
    </location>
</feature>
<dbReference type="Gene3D" id="3.30.40.10">
    <property type="entry name" value="Zinc/RING finger domain, C3HC4 (zinc finger)"/>
    <property type="match status" value="1"/>
</dbReference>
<dbReference type="InterPro" id="IPR038718">
    <property type="entry name" value="SNF2-like_sf"/>
</dbReference>
<dbReference type="SMART" id="SM00490">
    <property type="entry name" value="HELICc"/>
    <property type="match status" value="1"/>
</dbReference>
<keyword evidence="2" id="KW-0378">Hydrolase</keyword>
<dbReference type="PROSITE" id="PS51192">
    <property type="entry name" value="HELICASE_ATP_BIND_1"/>
    <property type="match status" value="1"/>
</dbReference>
<feature type="compositionally biased region" description="Low complexity" evidence="5">
    <location>
        <begin position="1692"/>
        <end position="1703"/>
    </location>
</feature>
<feature type="transmembrane region" description="Helical" evidence="6">
    <location>
        <begin position="1367"/>
        <end position="1400"/>
    </location>
</feature>
<keyword evidence="1" id="KW-0547">Nucleotide-binding</keyword>
<feature type="region of interest" description="Disordered" evidence="5">
    <location>
        <begin position="1677"/>
        <end position="1733"/>
    </location>
</feature>
<keyword evidence="6" id="KW-1133">Transmembrane helix</keyword>
<evidence type="ECO:0000313" key="9">
    <source>
        <dbReference type="EMBL" id="OOO13849.1"/>
    </source>
</evidence>
<evidence type="ECO:0000256" key="3">
    <source>
        <dbReference type="ARBA" id="ARBA00022840"/>
    </source>
</evidence>
<feature type="domain" description="Helicase ATP-binding" evidence="7">
    <location>
        <begin position="388"/>
        <end position="606"/>
    </location>
</feature>
<gene>
    <name evidence="9" type="ORF">OAory_01024440</name>
</gene>
<dbReference type="Pfam" id="PF13920">
    <property type="entry name" value="zf-C3HC4_3"/>
    <property type="match status" value="1"/>
</dbReference>
<dbReference type="InterPro" id="IPR000330">
    <property type="entry name" value="SNF2_N"/>
</dbReference>
<reference evidence="9 10" key="1">
    <citation type="submission" date="2016-10" db="EMBL/GenBank/DDBJ databases">
        <title>Genome sequencing of Aspergillus oryzae BCC7051.</title>
        <authorList>
            <person name="Thammarongtham C."/>
            <person name="Vorapreeda T."/>
            <person name="Nookaew I."/>
            <person name="Srisuk T."/>
            <person name="Land M."/>
            <person name="Jeennor S."/>
            <person name="Laoteng K."/>
        </authorList>
    </citation>
    <scope>NUCLEOTIDE SEQUENCE [LARGE SCALE GENOMIC DNA]</scope>
    <source>
        <strain evidence="9 10">BCC7051</strain>
    </source>
</reference>
<feature type="compositionally biased region" description="Basic and acidic residues" evidence="5">
    <location>
        <begin position="1521"/>
        <end position="1531"/>
    </location>
</feature>
<dbReference type="SMART" id="SM00487">
    <property type="entry name" value="DEXDc"/>
    <property type="match status" value="1"/>
</dbReference>
<dbReference type="Gene3D" id="3.40.50.300">
    <property type="entry name" value="P-loop containing nucleotide triphosphate hydrolases"/>
    <property type="match status" value="1"/>
</dbReference>
<feature type="coiled-coil region" evidence="4">
    <location>
        <begin position="331"/>
        <end position="358"/>
    </location>
</feature>
<dbReference type="GO" id="GO:0016787">
    <property type="term" value="F:hydrolase activity"/>
    <property type="evidence" value="ECO:0007669"/>
    <property type="project" value="UniProtKB-KW"/>
</dbReference>